<keyword evidence="1" id="KW-0614">Plasmid</keyword>
<geneLocation type="plasmid" evidence="1 2">
    <name>pl3WSM5005</name>
</geneLocation>
<reference evidence="1" key="2">
    <citation type="submission" date="2021-06" db="EMBL/GenBank/DDBJ databases">
        <authorList>
            <person name="Rogers T.H."/>
            <person name="Ramsay J.P."/>
            <person name="Wang P."/>
            <person name="Terpolilli J."/>
        </authorList>
    </citation>
    <scope>NUCLEOTIDE SEQUENCE</scope>
    <source>
        <strain evidence="1">WSM5005</strain>
        <plasmid evidence="1">pl3WSM5005</plasmid>
    </source>
</reference>
<evidence type="ECO:0000313" key="2">
    <source>
        <dbReference type="Proteomes" id="UP000179860"/>
    </source>
</evidence>
<proteinExistence type="predicted"/>
<sequence length="193" mass="21206">MAQRFKRGQAVMYFEGKTAKRCYFGGKMGAYRVLSSVPEADTGWAVPLSEVDRLVFPAPGDDGSFDRSVCEIIQYRADRTFFVRLQYVQAGPSAWAVGYSLRIGDTKESLPVVANPSFPTYEEAVKERLTPLLRELSAVAAGVPKRFATRGTVSATMQRRAHEAIYALLSLLPAPLQDDIVIALLGRSGDIRG</sequence>
<dbReference type="Proteomes" id="UP000179860">
    <property type="component" value="Plasmid pl3WSM5005"/>
</dbReference>
<accession>A0ACA8AWZ2</accession>
<keyword evidence="2" id="KW-1185">Reference proteome</keyword>
<protein>
    <submittedName>
        <fullName evidence="1">Uncharacterized protein</fullName>
    </submittedName>
</protein>
<gene>
    <name evidence="1" type="ORF">BJG93_34585</name>
</gene>
<reference evidence="1" key="1">
    <citation type="submission" date="2016-09" db="EMBL/GenBank/DDBJ databases">
        <title>The Complete Genome of Burkholderia sprentiae wsm5005.</title>
        <authorList>
            <person name="De Meyer S."/>
            <person name="Wang P."/>
            <person name="Terpolilli J."/>
        </authorList>
    </citation>
    <scope>NUCLEOTIDE SEQUENCE</scope>
    <source>
        <strain evidence="1">WSM5005</strain>
        <plasmid evidence="1">pl3WSM5005</plasmid>
    </source>
</reference>
<name>A0ACA8AWZ2_9BURK</name>
<dbReference type="EMBL" id="CP017564">
    <property type="protein sequence ID" value="APA90243.1"/>
    <property type="molecule type" value="Genomic_DNA"/>
</dbReference>
<organism evidence="1 2">
    <name type="scientific">Paraburkholderia sprentiae WSM5005</name>
    <dbReference type="NCBI Taxonomy" id="754502"/>
    <lineage>
        <taxon>Bacteria</taxon>
        <taxon>Pseudomonadati</taxon>
        <taxon>Pseudomonadota</taxon>
        <taxon>Betaproteobacteria</taxon>
        <taxon>Burkholderiales</taxon>
        <taxon>Burkholderiaceae</taxon>
        <taxon>Paraburkholderia</taxon>
    </lineage>
</organism>
<evidence type="ECO:0000313" key="1">
    <source>
        <dbReference type="EMBL" id="APA90243.1"/>
    </source>
</evidence>